<feature type="coiled-coil region" evidence="1">
    <location>
        <begin position="81"/>
        <end position="203"/>
    </location>
</feature>
<keyword evidence="3" id="KW-1185">Reference proteome</keyword>
<dbReference type="Proteomes" id="UP000492821">
    <property type="component" value="Unassembled WGS sequence"/>
</dbReference>
<dbReference type="Gene3D" id="1.10.287.1490">
    <property type="match status" value="1"/>
</dbReference>
<reference evidence="3" key="1">
    <citation type="journal article" date="2013" name="Genetics">
        <title>The draft genome and transcriptome of Panagrellus redivivus are shaped by the harsh demands of a free-living lifestyle.</title>
        <authorList>
            <person name="Srinivasan J."/>
            <person name="Dillman A.R."/>
            <person name="Macchietto M.G."/>
            <person name="Heikkinen L."/>
            <person name="Lakso M."/>
            <person name="Fracchia K.M."/>
            <person name="Antoshechkin I."/>
            <person name="Mortazavi A."/>
            <person name="Wong G."/>
            <person name="Sternberg P.W."/>
        </authorList>
    </citation>
    <scope>NUCLEOTIDE SEQUENCE [LARGE SCALE GENOMIC DNA]</scope>
    <source>
        <strain evidence="3">MT8872</strain>
    </source>
</reference>
<evidence type="ECO:0000256" key="2">
    <source>
        <dbReference type="SAM" id="MobiDB-lite"/>
    </source>
</evidence>
<evidence type="ECO:0000313" key="3">
    <source>
        <dbReference type="Proteomes" id="UP000492821"/>
    </source>
</evidence>
<sequence>MREAEASLNEIHVEKAEFDGVAIDYVSGYDDGWLFKGSQSATFAFTAGIDEWYWHFDQWQSFIGAATTGASGPPEDDGPPVRELEDQLMGLKIKEADAVAELKEMRQKVMELETQNHVCTNQLKRQDDELKRVREEKEAAVVNEQKAATLLKEEQRKLEEAQSDMKEASVMQRPKYTEAMQTIADLKQNIAQLESKIAEKAAHAQLRGGSIVSDMDDDSAQSQRSGSYGDSNSIASEEMSAFIADATAKAHLLETPKAVPVAATAAAGGDQ</sequence>
<evidence type="ECO:0000256" key="1">
    <source>
        <dbReference type="SAM" id="Coils"/>
    </source>
</evidence>
<feature type="compositionally biased region" description="Polar residues" evidence="2">
    <location>
        <begin position="220"/>
        <end position="232"/>
    </location>
</feature>
<name>A0A7E4VPM0_PANRE</name>
<feature type="region of interest" description="Disordered" evidence="2">
    <location>
        <begin position="209"/>
        <end position="232"/>
    </location>
</feature>
<reference evidence="4" key="2">
    <citation type="submission" date="2020-10" db="UniProtKB">
        <authorList>
            <consortium name="WormBaseParasite"/>
        </authorList>
    </citation>
    <scope>IDENTIFICATION</scope>
</reference>
<dbReference type="WBParaSite" id="Pan_g23499.t1">
    <property type="protein sequence ID" value="Pan_g23499.t1"/>
    <property type="gene ID" value="Pan_g23499"/>
</dbReference>
<proteinExistence type="predicted"/>
<dbReference type="AlphaFoldDB" id="A0A7E4VPM0"/>
<organism evidence="3 4">
    <name type="scientific">Panagrellus redivivus</name>
    <name type="common">Microworm</name>
    <dbReference type="NCBI Taxonomy" id="6233"/>
    <lineage>
        <taxon>Eukaryota</taxon>
        <taxon>Metazoa</taxon>
        <taxon>Ecdysozoa</taxon>
        <taxon>Nematoda</taxon>
        <taxon>Chromadorea</taxon>
        <taxon>Rhabditida</taxon>
        <taxon>Tylenchina</taxon>
        <taxon>Panagrolaimomorpha</taxon>
        <taxon>Panagrolaimoidea</taxon>
        <taxon>Panagrolaimidae</taxon>
        <taxon>Panagrellus</taxon>
    </lineage>
</organism>
<evidence type="ECO:0000313" key="4">
    <source>
        <dbReference type="WBParaSite" id="Pan_g23499.t1"/>
    </source>
</evidence>
<protein>
    <submittedName>
        <fullName evidence="4">SH3 domain-containing protein</fullName>
    </submittedName>
</protein>
<keyword evidence="1" id="KW-0175">Coiled coil</keyword>
<accession>A0A7E4VPM0</accession>